<reference evidence="2" key="1">
    <citation type="submission" date="2014-08" db="EMBL/GenBank/DDBJ databases">
        <title>Draft genome sequences of Sphingobium herbicidovorans.</title>
        <authorList>
            <person name="Gan H.M."/>
            <person name="Gan H.Y."/>
            <person name="Savka M.A."/>
        </authorList>
    </citation>
    <scope>NUCLEOTIDE SEQUENCE [LARGE SCALE GENOMIC DNA]</scope>
    <source>
        <strain evidence="2">NBRC 16415</strain>
    </source>
</reference>
<dbReference type="Pfam" id="PF12146">
    <property type="entry name" value="Hydrolase_4"/>
    <property type="match status" value="1"/>
</dbReference>
<accession>A0A086PE23</accession>
<dbReference type="Proteomes" id="UP000024284">
    <property type="component" value="Unassembled WGS sequence"/>
</dbReference>
<dbReference type="PATRIC" id="fig|1219045.3.peg.505"/>
<dbReference type="AlphaFoldDB" id="A0A086PE23"/>
<dbReference type="eggNOG" id="COG2267">
    <property type="taxonomic scope" value="Bacteria"/>
</dbReference>
<organism evidence="2 3">
    <name type="scientific">Sphingobium herbicidovorans (strain ATCC 700291 / DSM 11019 / CCUG 56400 / KCTC 2939 / LMG 18315 / NBRC 16415 / MH)</name>
    <name type="common">Sphingomonas herbicidovorans</name>
    <dbReference type="NCBI Taxonomy" id="1219045"/>
    <lineage>
        <taxon>Bacteria</taxon>
        <taxon>Pseudomonadati</taxon>
        <taxon>Pseudomonadota</taxon>
        <taxon>Alphaproteobacteria</taxon>
        <taxon>Sphingomonadales</taxon>
        <taxon>Sphingomonadaceae</taxon>
        <taxon>Sphingobium</taxon>
    </lineage>
</organism>
<proteinExistence type="predicted"/>
<dbReference type="Gene3D" id="3.40.50.1820">
    <property type="entry name" value="alpha/beta hydrolase"/>
    <property type="match status" value="1"/>
</dbReference>
<evidence type="ECO:0000259" key="1">
    <source>
        <dbReference type="Pfam" id="PF12146"/>
    </source>
</evidence>
<evidence type="ECO:0000313" key="3">
    <source>
        <dbReference type="Proteomes" id="UP000024284"/>
    </source>
</evidence>
<dbReference type="STRING" id="76947.GCA_002080435_02450"/>
<sequence length="328" mass="36739">MAYQTVTMRPMDSPTLVPPAFDRRAWPMNGRLDHWTAPDGWSLRRYRLGDGQRGQLLMLGGRGDMIEKYLEVIGHWAARGWAVTAFDWRGQGGSGRLTDDPMCGHINDFGQWVADLKAFADDWRAQAVGPHVIVAHSMGGHLLLRALAEGMLPPDAAITVAPMMGVHTAPLPRWLAVAITHAMCALGFESRQAWTQKEDSGRQRAMRQKRLTHDPERYADELWWRDHSRDVALGSPSWRWVAQALQSTRALEQAGALEHIRVPLLILATNVDRLVSTPAIRRMAARVPGARLHVYGAEAAHEILRELDTVRLDALRRIDAFLDEVAPV</sequence>
<name>A0A086PE23_SPHHM</name>
<dbReference type="InterPro" id="IPR029058">
    <property type="entry name" value="AB_hydrolase_fold"/>
</dbReference>
<feature type="domain" description="Serine aminopeptidase S33" evidence="1">
    <location>
        <begin position="53"/>
        <end position="308"/>
    </location>
</feature>
<comment type="caution">
    <text evidence="2">The sequence shown here is derived from an EMBL/GenBank/DDBJ whole genome shotgun (WGS) entry which is preliminary data.</text>
</comment>
<dbReference type="SUPFAM" id="SSF53474">
    <property type="entry name" value="alpha/beta-Hydrolases"/>
    <property type="match status" value="1"/>
</dbReference>
<evidence type="ECO:0000313" key="2">
    <source>
        <dbReference type="EMBL" id="KFG91641.1"/>
    </source>
</evidence>
<dbReference type="EMBL" id="JFZA02000002">
    <property type="protein sequence ID" value="KFG91641.1"/>
    <property type="molecule type" value="Genomic_DNA"/>
</dbReference>
<keyword evidence="3" id="KW-1185">Reference proteome</keyword>
<dbReference type="InterPro" id="IPR022742">
    <property type="entry name" value="Hydrolase_4"/>
</dbReference>
<dbReference type="PANTHER" id="PTHR11614">
    <property type="entry name" value="PHOSPHOLIPASE-RELATED"/>
    <property type="match status" value="1"/>
</dbReference>
<dbReference type="InterPro" id="IPR051044">
    <property type="entry name" value="MAG_DAG_Lipase"/>
</dbReference>
<protein>
    <submittedName>
        <fullName evidence="2">Lysophospholipase</fullName>
    </submittedName>
</protein>
<gene>
    <name evidence="2" type="ORF">BV98_000497</name>
</gene>